<evidence type="ECO:0000313" key="4">
    <source>
        <dbReference type="Proteomes" id="UP000613743"/>
    </source>
</evidence>
<accession>A0A917N9N7</accession>
<dbReference type="InterPro" id="IPR011008">
    <property type="entry name" value="Dimeric_a/b-barrel"/>
</dbReference>
<dbReference type="RefSeq" id="WP_188919825.1">
    <property type="nucleotide sequence ID" value="NZ_BMPZ01000003.1"/>
</dbReference>
<evidence type="ECO:0000256" key="1">
    <source>
        <dbReference type="ARBA" id="ARBA00007689"/>
    </source>
</evidence>
<evidence type="ECO:0000259" key="2">
    <source>
        <dbReference type="Pfam" id="PF03795"/>
    </source>
</evidence>
<dbReference type="InterPro" id="IPR005545">
    <property type="entry name" value="YCII"/>
</dbReference>
<sequence length="104" mass="11059">MPQFMISYLGGQQPASSEESQQRYLEYKQWLSSLGDTAVSPANPLKSTTTIHADGSVVNSSATSMSGFTIIEVDSMNAALVVARACPFLQIGGSLEVSELIPMS</sequence>
<feature type="domain" description="YCII-related" evidence="2">
    <location>
        <begin position="18"/>
        <end position="103"/>
    </location>
</feature>
<dbReference type="AlphaFoldDB" id="A0A917N9N7"/>
<keyword evidence="4" id="KW-1185">Reference proteome</keyword>
<comment type="similarity">
    <text evidence="1">Belongs to the YciI family.</text>
</comment>
<comment type="caution">
    <text evidence="3">The sequence shown here is derived from an EMBL/GenBank/DDBJ whole genome shotgun (WGS) entry which is preliminary data.</text>
</comment>
<dbReference type="Gene3D" id="3.30.70.1060">
    <property type="entry name" value="Dimeric alpha+beta barrel"/>
    <property type="match status" value="1"/>
</dbReference>
<reference evidence="3" key="2">
    <citation type="submission" date="2020-09" db="EMBL/GenBank/DDBJ databases">
        <authorList>
            <person name="Sun Q."/>
            <person name="Ohkuma M."/>
        </authorList>
    </citation>
    <scope>NUCLEOTIDE SEQUENCE</scope>
    <source>
        <strain evidence="3">JCM 30804</strain>
    </source>
</reference>
<gene>
    <name evidence="3" type="ORF">GCM10009332_17020</name>
</gene>
<evidence type="ECO:0000313" key="3">
    <source>
        <dbReference type="EMBL" id="GGI80271.1"/>
    </source>
</evidence>
<dbReference type="Pfam" id="PF03795">
    <property type="entry name" value="YCII"/>
    <property type="match status" value="1"/>
</dbReference>
<name>A0A917N9N7_9GAMM</name>
<proteinExistence type="inferred from homology"/>
<organism evidence="3 4">
    <name type="scientific">Shewanella gelidii</name>
    <dbReference type="NCBI Taxonomy" id="1642821"/>
    <lineage>
        <taxon>Bacteria</taxon>
        <taxon>Pseudomonadati</taxon>
        <taxon>Pseudomonadota</taxon>
        <taxon>Gammaproteobacteria</taxon>
        <taxon>Alteromonadales</taxon>
        <taxon>Shewanellaceae</taxon>
        <taxon>Shewanella</taxon>
    </lineage>
</organism>
<protein>
    <recommendedName>
        <fullName evidence="2">YCII-related domain-containing protein</fullName>
    </recommendedName>
</protein>
<dbReference type="EMBL" id="BMPZ01000003">
    <property type="protein sequence ID" value="GGI80271.1"/>
    <property type="molecule type" value="Genomic_DNA"/>
</dbReference>
<dbReference type="SUPFAM" id="SSF54909">
    <property type="entry name" value="Dimeric alpha+beta barrel"/>
    <property type="match status" value="1"/>
</dbReference>
<dbReference type="Proteomes" id="UP000613743">
    <property type="component" value="Unassembled WGS sequence"/>
</dbReference>
<reference evidence="3" key="1">
    <citation type="journal article" date="2014" name="Int. J. Syst. Evol. Microbiol.">
        <title>Complete genome sequence of Corynebacterium casei LMG S-19264T (=DSM 44701T), isolated from a smear-ripened cheese.</title>
        <authorList>
            <consortium name="US DOE Joint Genome Institute (JGI-PGF)"/>
            <person name="Walter F."/>
            <person name="Albersmeier A."/>
            <person name="Kalinowski J."/>
            <person name="Ruckert C."/>
        </authorList>
    </citation>
    <scope>NUCLEOTIDE SEQUENCE</scope>
    <source>
        <strain evidence="3">JCM 30804</strain>
    </source>
</reference>